<reference evidence="1 2" key="1">
    <citation type="journal article" date="2016" name="Mol. Biol. Evol.">
        <title>Comparative Genomics of Early-Diverging Mushroom-Forming Fungi Provides Insights into the Origins of Lignocellulose Decay Capabilities.</title>
        <authorList>
            <person name="Nagy L.G."/>
            <person name="Riley R."/>
            <person name="Tritt A."/>
            <person name="Adam C."/>
            <person name="Daum C."/>
            <person name="Floudas D."/>
            <person name="Sun H."/>
            <person name="Yadav J.S."/>
            <person name="Pangilinan J."/>
            <person name="Larsson K.H."/>
            <person name="Matsuura K."/>
            <person name="Barry K."/>
            <person name="Labutti K."/>
            <person name="Kuo R."/>
            <person name="Ohm R.A."/>
            <person name="Bhattacharya S.S."/>
            <person name="Shirouzu T."/>
            <person name="Yoshinaga Y."/>
            <person name="Martin F.M."/>
            <person name="Grigoriev I.V."/>
            <person name="Hibbett D.S."/>
        </authorList>
    </citation>
    <scope>NUCLEOTIDE SEQUENCE [LARGE SCALE GENOMIC DNA]</scope>
    <source>
        <strain evidence="1 2">HHB12733</strain>
    </source>
</reference>
<evidence type="ECO:0000313" key="1">
    <source>
        <dbReference type="EMBL" id="KZT52900.1"/>
    </source>
</evidence>
<dbReference type="EMBL" id="KV424052">
    <property type="protein sequence ID" value="KZT52900.1"/>
    <property type="molecule type" value="Genomic_DNA"/>
</dbReference>
<accession>A0A165DIU7</accession>
<sequence>MLPLHIASGNNDFHQARPHTIDRLRCGIQHLWAWHSHANCCDSTHEDDIPYTHCLREDGSSLSAPEPYRTSQGVSAAACPRVRRWPESYRACIGTRKITSDPQIHSDQLAPLCRSQCSCLRPYTASIGISESLLEPVAVAALVPQTSPSRTALRKRRLRLLRPRGDWVPETEHRCVFCNARAPQLVQSDEGWIARLGIGVYTG</sequence>
<organism evidence="1 2">
    <name type="scientific">Calocera cornea HHB12733</name>
    <dbReference type="NCBI Taxonomy" id="1353952"/>
    <lineage>
        <taxon>Eukaryota</taxon>
        <taxon>Fungi</taxon>
        <taxon>Dikarya</taxon>
        <taxon>Basidiomycota</taxon>
        <taxon>Agaricomycotina</taxon>
        <taxon>Dacrymycetes</taxon>
        <taxon>Dacrymycetales</taxon>
        <taxon>Dacrymycetaceae</taxon>
        <taxon>Calocera</taxon>
    </lineage>
</organism>
<protein>
    <submittedName>
        <fullName evidence="1">Uncharacterized protein</fullName>
    </submittedName>
</protein>
<dbReference type="AlphaFoldDB" id="A0A165DIU7"/>
<dbReference type="Proteomes" id="UP000076842">
    <property type="component" value="Unassembled WGS sequence"/>
</dbReference>
<name>A0A165DIU7_9BASI</name>
<proteinExistence type="predicted"/>
<keyword evidence="2" id="KW-1185">Reference proteome</keyword>
<dbReference type="InParanoid" id="A0A165DIU7"/>
<gene>
    <name evidence="1" type="ORF">CALCODRAFT_69615</name>
</gene>
<evidence type="ECO:0000313" key="2">
    <source>
        <dbReference type="Proteomes" id="UP000076842"/>
    </source>
</evidence>